<feature type="region of interest" description="Disordered" evidence="1">
    <location>
        <begin position="238"/>
        <end position="271"/>
    </location>
</feature>
<dbReference type="RefSeq" id="WP_207396358.1">
    <property type="nucleotide sequence ID" value="NZ_JABRWO010000005.1"/>
</dbReference>
<dbReference type="PANTHER" id="PTHR31157">
    <property type="entry name" value="SCP DOMAIN-CONTAINING PROTEIN"/>
    <property type="match status" value="1"/>
</dbReference>
<organism evidence="3 4">
    <name type="scientific">Bremerella alba</name>
    <dbReference type="NCBI Taxonomy" id="980252"/>
    <lineage>
        <taxon>Bacteria</taxon>
        <taxon>Pseudomonadati</taxon>
        <taxon>Planctomycetota</taxon>
        <taxon>Planctomycetia</taxon>
        <taxon>Pirellulales</taxon>
        <taxon>Pirellulaceae</taxon>
        <taxon>Bremerella</taxon>
    </lineage>
</organism>
<comment type="caution">
    <text evidence="3">The sequence shown here is derived from an EMBL/GenBank/DDBJ whole genome shotgun (WGS) entry which is preliminary data.</text>
</comment>
<dbReference type="EMBL" id="JABRWO010000005">
    <property type="protein sequence ID" value="MBA2114891.1"/>
    <property type="molecule type" value="Genomic_DNA"/>
</dbReference>
<reference evidence="3 4" key="1">
    <citation type="submission" date="2020-05" db="EMBL/GenBank/DDBJ databases">
        <title>Bremerella alba sp. nov., a novel planctomycete isolated from the surface of the macroalga Fucus spiralis.</title>
        <authorList>
            <person name="Godinho O."/>
            <person name="Botelho R."/>
            <person name="Albuquerque L."/>
            <person name="Wiegand S."/>
            <person name="Da Costa M.S."/>
            <person name="Lobo-Da-Cunha A."/>
            <person name="Jogler C."/>
            <person name="Lage O.M."/>
        </authorList>
    </citation>
    <scope>NUCLEOTIDE SEQUENCE [LARGE SCALE GENOMIC DNA]</scope>
    <source>
        <strain evidence="3 4">FF15</strain>
    </source>
</reference>
<gene>
    <name evidence="3" type="ORF">HOV93_20600</name>
</gene>
<evidence type="ECO:0000313" key="3">
    <source>
        <dbReference type="EMBL" id="MBA2114891.1"/>
    </source>
</evidence>
<proteinExistence type="predicted"/>
<feature type="domain" description="SCP" evidence="2">
    <location>
        <begin position="62"/>
        <end position="185"/>
    </location>
</feature>
<dbReference type="AlphaFoldDB" id="A0A7V9A7D8"/>
<dbReference type="Pfam" id="PF00188">
    <property type="entry name" value="CAP"/>
    <property type="match status" value="1"/>
</dbReference>
<evidence type="ECO:0000313" key="4">
    <source>
        <dbReference type="Proteomes" id="UP000551616"/>
    </source>
</evidence>
<evidence type="ECO:0000256" key="1">
    <source>
        <dbReference type="SAM" id="MobiDB-lite"/>
    </source>
</evidence>
<dbReference type="Proteomes" id="UP000551616">
    <property type="component" value="Unassembled WGS sequence"/>
</dbReference>
<protein>
    <recommendedName>
        <fullName evidence="2">SCP domain-containing protein</fullName>
    </recommendedName>
</protein>
<feature type="compositionally biased region" description="Basic and acidic residues" evidence="1">
    <location>
        <begin position="251"/>
        <end position="271"/>
    </location>
</feature>
<dbReference type="InterPro" id="IPR035940">
    <property type="entry name" value="CAP_sf"/>
</dbReference>
<name>A0A7V9A7D8_9BACT</name>
<accession>A0A7V9A7D8</accession>
<sequence length="271" mass="30538">MKRTTRHHSTLVFGSVTLMILLTGLAHSQEREESQVEILKGAGQPIEDVDVDAQQVAELIVRQTNEFREAQGRGPVKTNSKLAATAQTFADYMARTDRYGHRADGNRPADRASEHDYQYCIVAENIAYRYNSAGTETEALADKFVQGWKDSPGHRENMLDRDVRETGVAVAVSKETSHWYAVQMFGRPKSDAIEFQIANHADKEVGYSMGEKSFQLPPRYTRTHMSCRLAPVKFDFPGKSGEADAQVQPKTGDHFSIEEDENELRVKKEKE</sequence>
<dbReference type="InterPro" id="IPR014044">
    <property type="entry name" value="CAP_dom"/>
</dbReference>
<keyword evidence="4" id="KW-1185">Reference proteome</keyword>
<dbReference type="CDD" id="cd05379">
    <property type="entry name" value="CAP_bacterial"/>
    <property type="match status" value="1"/>
</dbReference>
<evidence type="ECO:0000259" key="2">
    <source>
        <dbReference type="Pfam" id="PF00188"/>
    </source>
</evidence>
<dbReference type="SUPFAM" id="SSF55797">
    <property type="entry name" value="PR-1-like"/>
    <property type="match status" value="1"/>
</dbReference>
<dbReference type="Gene3D" id="3.40.33.10">
    <property type="entry name" value="CAP"/>
    <property type="match status" value="1"/>
</dbReference>
<dbReference type="PANTHER" id="PTHR31157:SF1">
    <property type="entry name" value="SCP DOMAIN-CONTAINING PROTEIN"/>
    <property type="match status" value="1"/>
</dbReference>